<comment type="similarity">
    <text evidence="2">In the N-terminal section; belongs to the leguminous lectin family.</text>
</comment>
<dbReference type="AlphaFoldDB" id="A0A5C7HCZ0"/>
<dbReference type="SUPFAM" id="SSF56112">
    <property type="entry name" value="Protein kinase-like (PK-like)"/>
    <property type="match status" value="1"/>
</dbReference>
<evidence type="ECO:0000256" key="2">
    <source>
        <dbReference type="ARBA" id="ARBA00008536"/>
    </source>
</evidence>
<keyword evidence="13" id="KW-0325">Glycoprotein</keyword>
<dbReference type="GO" id="GO:0002229">
    <property type="term" value="P:defense response to oomycetes"/>
    <property type="evidence" value="ECO:0007669"/>
    <property type="project" value="UniProtKB-ARBA"/>
</dbReference>
<comment type="subcellular location">
    <subcellularLocation>
        <location evidence="1">Cell membrane</location>
        <topology evidence="1">Single-pass type I membrane protein</topology>
    </subcellularLocation>
</comment>
<evidence type="ECO:0000256" key="6">
    <source>
        <dbReference type="ARBA" id="ARBA00022729"/>
    </source>
</evidence>
<evidence type="ECO:0000256" key="7">
    <source>
        <dbReference type="ARBA" id="ARBA00022734"/>
    </source>
</evidence>
<dbReference type="OrthoDB" id="4062651at2759"/>
<evidence type="ECO:0000256" key="14">
    <source>
        <dbReference type="SAM" id="Phobius"/>
    </source>
</evidence>
<keyword evidence="4" id="KW-1003">Cell membrane</keyword>
<evidence type="ECO:0000256" key="13">
    <source>
        <dbReference type="ARBA" id="ARBA00023180"/>
    </source>
</evidence>
<dbReference type="PANTHER" id="PTHR27007">
    <property type="match status" value="1"/>
</dbReference>
<dbReference type="FunFam" id="1.10.510.10:FF:000240">
    <property type="entry name" value="Lectin-domain containing receptor kinase A4.3"/>
    <property type="match status" value="1"/>
</dbReference>
<evidence type="ECO:0000256" key="12">
    <source>
        <dbReference type="ARBA" id="ARBA00023170"/>
    </source>
</evidence>
<feature type="chain" id="PRO_5022771438" description="Protein kinase domain-containing protein" evidence="15">
    <location>
        <begin position="17"/>
        <end position="436"/>
    </location>
</feature>
<dbReference type="Proteomes" id="UP000323000">
    <property type="component" value="Chromosome 9"/>
</dbReference>
<keyword evidence="11 14" id="KW-0472">Membrane</keyword>
<feature type="domain" description="Protein kinase" evidence="16">
    <location>
        <begin position="127"/>
        <end position="436"/>
    </location>
</feature>
<proteinExistence type="inferred from homology"/>
<dbReference type="GO" id="GO:0030246">
    <property type="term" value="F:carbohydrate binding"/>
    <property type="evidence" value="ECO:0007669"/>
    <property type="project" value="UniProtKB-KW"/>
</dbReference>
<reference evidence="18" key="1">
    <citation type="journal article" date="2019" name="Gigascience">
        <title>De novo genome assembly of the endangered Acer yangbiense, a plant species with extremely small populations endemic to Yunnan Province, China.</title>
        <authorList>
            <person name="Yang J."/>
            <person name="Wariss H.M."/>
            <person name="Tao L."/>
            <person name="Zhang R."/>
            <person name="Yun Q."/>
            <person name="Hollingsworth P."/>
            <person name="Dao Z."/>
            <person name="Luo G."/>
            <person name="Guo H."/>
            <person name="Ma Y."/>
            <person name="Sun W."/>
        </authorList>
    </citation>
    <scope>NUCLEOTIDE SEQUENCE [LARGE SCALE GENOMIC DNA]</scope>
    <source>
        <strain evidence="18">cv. Malutang</strain>
    </source>
</reference>
<keyword evidence="8" id="KW-0547">Nucleotide-binding</keyword>
<dbReference type="InterPro" id="IPR011009">
    <property type="entry name" value="Kinase-like_dom_sf"/>
</dbReference>
<evidence type="ECO:0000256" key="10">
    <source>
        <dbReference type="ARBA" id="ARBA00022989"/>
    </source>
</evidence>
<sequence>MYTAVTSLAIITLLAAKIGIIPYPFETNQTAFLPPNTTLLPPSISPNPQVVRPNSNSLGKREKIILGASIIAGSTMIIVGLGITLLIFRRNKRRSERFDVPLGDEFLDGIGPKRYSYQELATATCNIEEKNKLEHGGSGQVYKGFLSDLNSFIAVKKITRNSGQGIKQFVAEIKIISQLRHRHTINLIGCCYDRELILVYEFLCNGSLDSHLFKEKSLLTWEVRYKIAQHVALAILYLHEEGDHCILHRDMIKSSNIMLDSKFNAKVGDFGLARLVDHGKGSHTTVLGGTLGFMASECYYSRTNKASKKSDIFSFGITALEIACGRKAIETRAGEFKGSKINIPPTKNNGTQIGGVSLHRKEKAAERRRTATMNDLDGVEVCRKKTNNSPMKLQDESLAVATKLRDEPSLPEEDEQLADESLRWRSPVALRSLATH</sequence>
<organism evidence="17 18">
    <name type="scientific">Acer yangbiense</name>
    <dbReference type="NCBI Taxonomy" id="1000413"/>
    <lineage>
        <taxon>Eukaryota</taxon>
        <taxon>Viridiplantae</taxon>
        <taxon>Streptophyta</taxon>
        <taxon>Embryophyta</taxon>
        <taxon>Tracheophyta</taxon>
        <taxon>Spermatophyta</taxon>
        <taxon>Magnoliopsida</taxon>
        <taxon>eudicotyledons</taxon>
        <taxon>Gunneridae</taxon>
        <taxon>Pentapetalae</taxon>
        <taxon>rosids</taxon>
        <taxon>malvids</taxon>
        <taxon>Sapindales</taxon>
        <taxon>Sapindaceae</taxon>
        <taxon>Hippocastanoideae</taxon>
        <taxon>Acereae</taxon>
        <taxon>Acer</taxon>
    </lineage>
</organism>
<keyword evidence="9" id="KW-0067">ATP-binding</keyword>
<evidence type="ECO:0000256" key="15">
    <source>
        <dbReference type="SAM" id="SignalP"/>
    </source>
</evidence>
<name>A0A5C7HCZ0_9ROSI</name>
<protein>
    <recommendedName>
        <fullName evidence="16">Protein kinase domain-containing protein</fullName>
    </recommendedName>
</protein>
<keyword evidence="10 14" id="KW-1133">Transmembrane helix</keyword>
<dbReference type="Pfam" id="PF00069">
    <property type="entry name" value="Pkinase"/>
    <property type="match status" value="1"/>
</dbReference>
<feature type="signal peptide" evidence="15">
    <location>
        <begin position="1"/>
        <end position="16"/>
    </location>
</feature>
<dbReference type="GO" id="GO:0005524">
    <property type="term" value="F:ATP binding"/>
    <property type="evidence" value="ECO:0007669"/>
    <property type="project" value="UniProtKB-KW"/>
</dbReference>
<keyword evidence="5 14" id="KW-0812">Transmembrane</keyword>
<keyword evidence="12" id="KW-0675">Receptor</keyword>
<keyword evidence="6 15" id="KW-0732">Signal</keyword>
<evidence type="ECO:0000313" key="17">
    <source>
        <dbReference type="EMBL" id="TXG54056.1"/>
    </source>
</evidence>
<evidence type="ECO:0000256" key="8">
    <source>
        <dbReference type="ARBA" id="ARBA00022741"/>
    </source>
</evidence>
<evidence type="ECO:0000256" key="4">
    <source>
        <dbReference type="ARBA" id="ARBA00022475"/>
    </source>
</evidence>
<accession>A0A5C7HCZ0</accession>
<evidence type="ECO:0000256" key="5">
    <source>
        <dbReference type="ARBA" id="ARBA00022692"/>
    </source>
</evidence>
<dbReference type="GO" id="GO:0004672">
    <property type="term" value="F:protein kinase activity"/>
    <property type="evidence" value="ECO:0007669"/>
    <property type="project" value="InterPro"/>
</dbReference>
<dbReference type="InterPro" id="IPR050528">
    <property type="entry name" value="L-type_Lectin-RKs"/>
</dbReference>
<dbReference type="InterPro" id="IPR000719">
    <property type="entry name" value="Prot_kinase_dom"/>
</dbReference>
<keyword evidence="18" id="KW-1185">Reference proteome</keyword>
<dbReference type="Gene3D" id="1.10.510.10">
    <property type="entry name" value="Transferase(Phosphotransferase) domain 1"/>
    <property type="match status" value="1"/>
</dbReference>
<evidence type="ECO:0000256" key="3">
    <source>
        <dbReference type="ARBA" id="ARBA00010217"/>
    </source>
</evidence>
<evidence type="ECO:0000313" key="18">
    <source>
        <dbReference type="Proteomes" id="UP000323000"/>
    </source>
</evidence>
<gene>
    <name evidence="17" type="ORF">EZV62_019312</name>
</gene>
<evidence type="ECO:0000256" key="11">
    <source>
        <dbReference type="ARBA" id="ARBA00023136"/>
    </source>
</evidence>
<keyword evidence="7" id="KW-0430">Lectin</keyword>
<dbReference type="Gene3D" id="3.30.200.20">
    <property type="entry name" value="Phosphorylase Kinase, domain 1"/>
    <property type="match status" value="1"/>
</dbReference>
<dbReference type="GO" id="GO:0005886">
    <property type="term" value="C:plasma membrane"/>
    <property type="evidence" value="ECO:0007669"/>
    <property type="project" value="UniProtKB-SubCell"/>
</dbReference>
<comment type="similarity">
    <text evidence="3">In the C-terminal section; belongs to the protein kinase superfamily. Ser/Thr protein kinase family.</text>
</comment>
<comment type="caution">
    <text evidence="17">The sequence shown here is derived from an EMBL/GenBank/DDBJ whole genome shotgun (WGS) entry which is preliminary data.</text>
</comment>
<feature type="transmembrane region" description="Helical" evidence="14">
    <location>
        <begin position="64"/>
        <end position="88"/>
    </location>
</feature>
<dbReference type="PROSITE" id="PS50011">
    <property type="entry name" value="PROTEIN_KINASE_DOM"/>
    <property type="match status" value="1"/>
</dbReference>
<evidence type="ECO:0000256" key="9">
    <source>
        <dbReference type="ARBA" id="ARBA00022840"/>
    </source>
</evidence>
<dbReference type="EMBL" id="VAHF01000009">
    <property type="protein sequence ID" value="TXG54056.1"/>
    <property type="molecule type" value="Genomic_DNA"/>
</dbReference>
<evidence type="ECO:0000259" key="16">
    <source>
        <dbReference type="PROSITE" id="PS50011"/>
    </source>
</evidence>
<evidence type="ECO:0000256" key="1">
    <source>
        <dbReference type="ARBA" id="ARBA00004251"/>
    </source>
</evidence>